<dbReference type="Proteomes" id="UP001501343">
    <property type="component" value="Unassembled WGS sequence"/>
</dbReference>
<proteinExistence type="predicted"/>
<reference evidence="3" key="1">
    <citation type="journal article" date="2019" name="Int. J. Syst. Evol. Microbiol.">
        <title>The Global Catalogue of Microorganisms (GCM) 10K type strain sequencing project: providing services to taxonomists for standard genome sequencing and annotation.</title>
        <authorList>
            <consortium name="The Broad Institute Genomics Platform"/>
            <consortium name="The Broad Institute Genome Sequencing Center for Infectious Disease"/>
            <person name="Wu L."/>
            <person name="Ma J."/>
        </authorList>
    </citation>
    <scope>NUCLEOTIDE SEQUENCE [LARGE SCALE GENOMIC DNA]</scope>
    <source>
        <strain evidence="3">JCM 14900</strain>
    </source>
</reference>
<keyword evidence="1" id="KW-1133">Transmembrane helix</keyword>
<evidence type="ECO:0000313" key="3">
    <source>
        <dbReference type="Proteomes" id="UP001501343"/>
    </source>
</evidence>
<evidence type="ECO:0000313" key="2">
    <source>
        <dbReference type="EMBL" id="GAA1936978.1"/>
    </source>
</evidence>
<evidence type="ECO:0000256" key="1">
    <source>
        <dbReference type="SAM" id="Phobius"/>
    </source>
</evidence>
<accession>A0ABP5B9S6</accession>
<name>A0ABP5B9S6_9MICO</name>
<feature type="transmembrane region" description="Helical" evidence="1">
    <location>
        <begin position="56"/>
        <end position="79"/>
    </location>
</feature>
<keyword evidence="1" id="KW-0472">Membrane</keyword>
<keyword evidence="3" id="KW-1185">Reference proteome</keyword>
<feature type="transmembrane region" description="Helical" evidence="1">
    <location>
        <begin position="23"/>
        <end position="44"/>
    </location>
</feature>
<comment type="caution">
    <text evidence="2">The sequence shown here is derived from an EMBL/GenBank/DDBJ whole genome shotgun (WGS) entry which is preliminary data.</text>
</comment>
<protein>
    <submittedName>
        <fullName evidence="2">SHOCT domain-containing protein</fullName>
    </submittedName>
</protein>
<keyword evidence="1" id="KW-0812">Transmembrane</keyword>
<dbReference type="RefSeq" id="WP_248152691.1">
    <property type="nucleotide sequence ID" value="NZ_BAAAOF010000007.1"/>
</dbReference>
<gene>
    <name evidence="2" type="ORF">GCM10009775_31210</name>
</gene>
<sequence>MRFIDAVTTGYEYQGFWGSFWDLIWWFLWAFVFVAYLFALFAIISDLFRDHKLSGWWKAVWIFFLIFAPFITALIYLIARGNGMAQRGQAQAAEIQKAQNAYIQSVAGTSPSDEIAKAKALLDAGTITQAEYDGIKAKALS</sequence>
<dbReference type="EMBL" id="BAAAOF010000007">
    <property type="protein sequence ID" value="GAA1936978.1"/>
    <property type="molecule type" value="Genomic_DNA"/>
</dbReference>
<organism evidence="2 3">
    <name type="scientific">Microbacterium aoyamense</name>
    <dbReference type="NCBI Taxonomy" id="344166"/>
    <lineage>
        <taxon>Bacteria</taxon>
        <taxon>Bacillati</taxon>
        <taxon>Actinomycetota</taxon>
        <taxon>Actinomycetes</taxon>
        <taxon>Micrococcales</taxon>
        <taxon>Microbacteriaceae</taxon>
        <taxon>Microbacterium</taxon>
    </lineage>
</organism>